<evidence type="ECO:0000313" key="14">
    <source>
        <dbReference type="Proteomes" id="UP000028999"/>
    </source>
</evidence>
<dbReference type="PANTHER" id="PTHR31826">
    <property type="entry name" value="NICALIN"/>
    <property type="match status" value="1"/>
</dbReference>
<dbReference type="SUPFAM" id="SSF53187">
    <property type="entry name" value="Zn-dependent exopeptidases"/>
    <property type="match status" value="1"/>
</dbReference>
<keyword evidence="5" id="KW-0256">Endoplasmic reticulum</keyword>
<evidence type="ECO:0000256" key="10">
    <source>
        <dbReference type="SAM" id="Phobius"/>
    </source>
</evidence>
<reference evidence="12" key="3">
    <citation type="submission" date="2021-01" db="EMBL/GenBank/DDBJ databases">
        <authorList>
            <consortium name="Genoscope - CEA"/>
            <person name="William W."/>
        </authorList>
    </citation>
    <scope>NUCLEOTIDE SEQUENCE</scope>
</reference>
<dbReference type="Pfam" id="PF05450">
    <property type="entry name" value="Nicastrin"/>
    <property type="match status" value="1"/>
</dbReference>
<feature type="chain" id="PRO_5040561296" description="Nicalin" evidence="11">
    <location>
        <begin position="39"/>
        <end position="562"/>
    </location>
</feature>
<comment type="similarity">
    <text evidence="2 9">Belongs to the nicastrin family.</text>
</comment>
<evidence type="ECO:0000256" key="6">
    <source>
        <dbReference type="ARBA" id="ARBA00022989"/>
    </source>
</evidence>
<keyword evidence="8" id="KW-0325">Glycoprotein</keyword>
<sequence>MGDEKKSKQRDGSMVFESMYPLLALMLILVACVDLCDAATVVDVYRLVQYDISGVPFGSRFSSLNHHAASLSFQRGADLSRSVLILPLRELDLGFLQDYISQKQSLGGLLILLPQTLRPGNNIVLSETQGFRKLLAQLENLLVHANIPFPVYFAFENEETDAMLVDVKKNDALGQQATATTGGYKLVISVSEPRKIASPTITNIQGWLPGSRAEGDSNQLPTIAIVASYDTFGAAPALSVGSDSNGSGVVALLEVARLFSTLYSNPKTRGRYNLLFALTSGGPYNYEGTQKWLKSLDQRMRESIDYAICLNSVGSWDNELLVHVSKPPDNAYIKQIFEGFSNVAEDLGFQVALKHKKINISNSRVAWEHEQFSRLRVTAATLSELSTPPELLESAGSLSDTRQLVHEDAIIKGVKLVAESLARHIYGHQKKDIKIFADDSSLAVNPFNVRSWLDLLSQTPRVAPFLSKSEPLITALKKELEDYTAEVSVQHESLDGIFTFYDSTKASLNIYQVASVTFDLLLLLVLGSYLIVLFSFLVITTRGVDDLISLFRRPPSRKVKMV</sequence>
<dbReference type="FunFam" id="3.40.630.10:FF:000105">
    <property type="entry name" value="Nicalin"/>
    <property type="match status" value="1"/>
</dbReference>
<dbReference type="InterPro" id="IPR018247">
    <property type="entry name" value="EF_Hand_1_Ca_BS"/>
</dbReference>
<comment type="subcellular location">
    <subcellularLocation>
        <location evidence="1">Endoplasmic reticulum membrane</location>
        <topology evidence="1">Single-pass membrane protein</topology>
    </subcellularLocation>
</comment>
<feature type="transmembrane region" description="Helical" evidence="10">
    <location>
        <begin position="520"/>
        <end position="539"/>
    </location>
</feature>
<dbReference type="PIRSF" id="PIRSF011018">
    <property type="entry name" value="Nicalin"/>
    <property type="match status" value="1"/>
</dbReference>
<dbReference type="PROSITE" id="PS51257">
    <property type="entry name" value="PROKAR_LIPOPROTEIN"/>
    <property type="match status" value="1"/>
</dbReference>
<keyword evidence="14" id="KW-1185">Reference proteome</keyword>
<dbReference type="EMBL" id="LK032264">
    <property type="protein sequence ID" value="CDY30940.1"/>
    <property type="molecule type" value="Genomic_DNA"/>
</dbReference>
<dbReference type="Proteomes" id="UP001295469">
    <property type="component" value="Chromosome A06"/>
</dbReference>
<dbReference type="GO" id="GO:0005789">
    <property type="term" value="C:endoplasmic reticulum membrane"/>
    <property type="evidence" value="ECO:0000318"/>
    <property type="project" value="GO_Central"/>
</dbReference>
<keyword evidence="6 10" id="KW-1133">Transmembrane helix</keyword>
<dbReference type="Gene3D" id="3.40.630.10">
    <property type="entry name" value="Zn peptidases"/>
    <property type="match status" value="1"/>
</dbReference>
<proteinExistence type="inferred from homology"/>
<keyword evidence="3 10" id="KW-0812">Transmembrane</keyword>
<organism evidence="13 14">
    <name type="scientific">Brassica napus</name>
    <name type="common">Rape</name>
    <dbReference type="NCBI Taxonomy" id="3708"/>
    <lineage>
        <taxon>Eukaryota</taxon>
        <taxon>Viridiplantae</taxon>
        <taxon>Streptophyta</taxon>
        <taxon>Embryophyta</taxon>
        <taxon>Tracheophyta</taxon>
        <taxon>Spermatophyta</taxon>
        <taxon>Magnoliopsida</taxon>
        <taxon>eudicotyledons</taxon>
        <taxon>Gunneridae</taxon>
        <taxon>Pentapetalae</taxon>
        <taxon>rosids</taxon>
        <taxon>malvids</taxon>
        <taxon>Brassicales</taxon>
        <taxon>Brassicaceae</taxon>
        <taxon>Brassiceae</taxon>
        <taxon>Brassica</taxon>
    </lineage>
</organism>
<dbReference type="InterPro" id="IPR016574">
    <property type="entry name" value="Nicalin"/>
</dbReference>
<dbReference type="Gramene" id="CDY30940">
    <property type="protein sequence ID" value="CDY30940"/>
    <property type="gene ID" value="GSBRNA2T00046503001"/>
</dbReference>
<dbReference type="Proteomes" id="UP000028999">
    <property type="component" value="Unassembled WGS sequence"/>
</dbReference>
<dbReference type="CDD" id="cd03882">
    <property type="entry name" value="M28_nicalin_like"/>
    <property type="match status" value="1"/>
</dbReference>
<evidence type="ECO:0000256" key="5">
    <source>
        <dbReference type="ARBA" id="ARBA00022824"/>
    </source>
</evidence>
<evidence type="ECO:0000256" key="2">
    <source>
        <dbReference type="ARBA" id="ARBA00007717"/>
    </source>
</evidence>
<reference evidence="13 14" key="1">
    <citation type="journal article" date="2014" name="Science">
        <title>Plant genetics. Early allopolyploid evolution in the post-Neolithic Brassica napus oilseed genome.</title>
        <authorList>
            <person name="Chalhoub B."/>
            <person name="Denoeud F."/>
            <person name="Liu S."/>
            <person name="Parkin I.A."/>
            <person name="Tang H."/>
            <person name="Wang X."/>
            <person name="Chiquet J."/>
            <person name="Belcram H."/>
            <person name="Tong C."/>
            <person name="Samans B."/>
            <person name="Correa M."/>
            <person name="Da Silva C."/>
            <person name="Just J."/>
            <person name="Falentin C."/>
            <person name="Koh C.S."/>
            <person name="Le Clainche I."/>
            <person name="Bernard M."/>
            <person name="Bento P."/>
            <person name="Noel B."/>
            <person name="Labadie K."/>
            <person name="Alberti A."/>
            <person name="Charles M."/>
            <person name="Arnaud D."/>
            <person name="Guo H."/>
            <person name="Daviaud C."/>
            <person name="Alamery S."/>
            <person name="Jabbari K."/>
            <person name="Zhao M."/>
            <person name="Edger P.P."/>
            <person name="Chelaifa H."/>
            <person name="Tack D."/>
            <person name="Lassalle G."/>
            <person name="Mestiri I."/>
            <person name="Schnel N."/>
            <person name="Le Paslier M.C."/>
            <person name="Fan G."/>
            <person name="Renault V."/>
            <person name="Bayer P.E."/>
            <person name="Golicz A.A."/>
            <person name="Manoli S."/>
            <person name="Lee T.H."/>
            <person name="Thi V.H."/>
            <person name="Chalabi S."/>
            <person name="Hu Q."/>
            <person name="Fan C."/>
            <person name="Tollenaere R."/>
            <person name="Lu Y."/>
            <person name="Battail C."/>
            <person name="Shen J."/>
            <person name="Sidebottom C.H."/>
            <person name="Wang X."/>
            <person name="Canaguier A."/>
            <person name="Chauveau A."/>
            <person name="Berard A."/>
            <person name="Deniot G."/>
            <person name="Guan M."/>
            <person name="Liu Z."/>
            <person name="Sun F."/>
            <person name="Lim Y.P."/>
            <person name="Lyons E."/>
            <person name="Town C.D."/>
            <person name="Bancroft I."/>
            <person name="Wang X."/>
            <person name="Meng J."/>
            <person name="Ma J."/>
            <person name="Pires J.C."/>
            <person name="King G.J."/>
            <person name="Brunel D."/>
            <person name="Delourme R."/>
            <person name="Renard M."/>
            <person name="Aury J.M."/>
            <person name="Adams K.L."/>
            <person name="Batley J."/>
            <person name="Snowdon R.J."/>
            <person name="Tost J."/>
            <person name="Edwards D."/>
            <person name="Zhou Y."/>
            <person name="Hua W."/>
            <person name="Sharpe A.G."/>
            <person name="Paterson A.H."/>
            <person name="Guan C."/>
            <person name="Wincker P."/>
        </authorList>
    </citation>
    <scope>NUCLEOTIDE SEQUENCE [LARGE SCALE GENOMIC DNA]</scope>
    <source>
        <strain evidence="14">cv. Darmor-bzh</strain>
    </source>
</reference>
<evidence type="ECO:0000313" key="13">
    <source>
        <dbReference type="EMBL" id="CDY30940.1"/>
    </source>
</evidence>
<evidence type="ECO:0000256" key="11">
    <source>
        <dbReference type="SAM" id="SignalP"/>
    </source>
</evidence>
<evidence type="ECO:0000256" key="9">
    <source>
        <dbReference type="PIRNR" id="PIRNR011018"/>
    </source>
</evidence>
<dbReference type="OMA" id="HANIPFP"/>
<dbReference type="AlphaFoldDB" id="A0A078GWS3"/>
<accession>A0A078GWS3</accession>
<evidence type="ECO:0000256" key="7">
    <source>
        <dbReference type="ARBA" id="ARBA00023136"/>
    </source>
</evidence>
<dbReference type="STRING" id="3708.A0A078GWS3"/>
<evidence type="ECO:0000256" key="3">
    <source>
        <dbReference type="ARBA" id="ARBA00022692"/>
    </source>
</evidence>
<dbReference type="PROSITE" id="PS00018">
    <property type="entry name" value="EF_HAND_1"/>
    <property type="match status" value="1"/>
</dbReference>
<dbReference type="EMBL" id="HG994360">
    <property type="protein sequence ID" value="CAF2086930.1"/>
    <property type="molecule type" value="Genomic_DNA"/>
</dbReference>
<gene>
    <name evidence="13" type="primary">BnaA06g19730D</name>
    <name evidence="12" type="ORF">DARMORV10_A06P26850.1</name>
    <name evidence="13" type="ORF">GSBRNA2T00046503001</name>
</gene>
<keyword evidence="4 11" id="KW-0732">Signal</keyword>
<evidence type="ECO:0000256" key="4">
    <source>
        <dbReference type="ARBA" id="ARBA00022729"/>
    </source>
</evidence>
<dbReference type="GO" id="GO:0009966">
    <property type="term" value="P:regulation of signal transduction"/>
    <property type="evidence" value="ECO:0000318"/>
    <property type="project" value="GO_Central"/>
</dbReference>
<protein>
    <recommendedName>
        <fullName evidence="9">Nicalin</fullName>
    </recommendedName>
</protein>
<evidence type="ECO:0000256" key="8">
    <source>
        <dbReference type="ARBA" id="ARBA00023180"/>
    </source>
</evidence>
<keyword evidence="7 10" id="KW-0472">Membrane</keyword>
<name>A0A078GWS3_BRANA</name>
<evidence type="ECO:0000313" key="12">
    <source>
        <dbReference type="EMBL" id="CAF2086930.1"/>
    </source>
</evidence>
<evidence type="ECO:0000256" key="1">
    <source>
        <dbReference type="ARBA" id="ARBA00004389"/>
    </source>
</evidence>
<dbReference type="PaxDb" id="3708-A0A078GWS3"/>
<feature type="signal peptide" evidence="11">
    <location>
        <begin position="1"/>
        <end position="38"/>
    </location>
</feature>
<reference evidence="13" key="2">
    <citation type="submission" date="2014-06" db="EMBL/GenBank/DDBJ databases">
        <authorList>
            <person name="Genoscope - CEA"/>
        </authorList>
    </citation>
    <scope>NUCLEOTIDE SEQUENCE</scope>
</reference>